<dbReference type="AlphaFoldDB" id="A0A2C5WZW7"/>
<dbReference type="PANTHER" id="PTHR15350:SF5">
    <property type="entry name" value="COP9 SIGNALOSOME COMPLEX SUBUNIT 7"/>
    <property type="match status" value="1"/>
</dbReference>
<name>A0A2C5WZW7_9PEZI</name>
<dbReference type="PROSITE" id="PS50250">
    <property type="entry name" value="PCI"/>
    <property type="match status" value="1"/>
</dbReference>
<reference evidence="5 6" key="2">
    <citation type="journal article" date="2013" name="IMA Fungus">
        <title>IMA Genome-F 1: Ceratocystis fimbriata: Draft nuclear genome sequence for the plant pathogen, Ceratocystis fimbriata.</title>
        <authorList>
            <person name="Wilken P.M."/>
            <person name="Steenkamp E.T."/>
            <person name="Wingfield M.J."/>
            <person name="de Beer Z.W."/>
            <person name="Wingfield B.D."/>
        </authorList>
    </citation>
    <scope>NUCLEOTIDE SEQUENCE [LARGE SCALE GENOMIC DNA]</scope>
    <source>
        <strain evidence="5 6">CBS 114723</strain>
    </source>
</reference>
<dbReference type="PANTHER" id="PTHR15350">
    <property type="entry name" value="COP9 SIGNALOSOME COMPLEX SUBUNIT 7/DENDRITIC CELL PROTEIN GA17"/>
    <property type="match status" value="1"/>
</dbReference>
<evidence type="ECO:0000313" key="6">
    <source>
        <dbReference type="Proteomes" id="UP000222788"/>
    </source>
</evidence>
<evidence type="ECO:0000256" key="3">
    <source>
        <dbReference type="SAM" id="MobiDB-lite"/>
    </source>
</evidence>
<feature type="compositionally biased region" description="Acidic residues" evidence="3">
    <location>
        <begin position="267"/>
        <end position="277"/>
    </location>
</feature>
<dbReference type="STRING" id="1035309.A0A2C5WZW7"/>
<dbReference type="InterPro" id="IPR045237">
    <property type="entry name" value="COPS7/eIF3m"/>
</dbReference>
<dbReference type="EMBL" id="APWK03000101">
    <property type="protein sequence ID" value="PHH51191.1"/>
    <property type="molecule type" value="Genomic_DNA"/>
</dbReference>
<organism evidence="5 6">
    <name type="scientific">Ceratocystis fimbriata CBS 114723</name>
    <dbReference type="NCBI Taxonomy" id="1035309"/>
    <lineage>
        <taxon>Eukaryota</taxon>
        <taxon>Fungi</taxon>
        <taxon>Dikarya</taxon>
        <taxon>Ascomycota</taxon>
        <taxon>Pezizomycotina</taxon>
        <taxon>Sordariomycetes</taxon>
        <taxon>Hypocreomycetidae</taxon>
        <taxon>Microascales</taxon>
        <taxon>Ceratocystidaceae</taxon>
        <taxon>Ceratocystis</taxon>
    </lineage>
</organism>
<comment type="caution">
    <text evidence="5">The sequence shown here is derived from an EMBL/GenBank/DDBJ whole genome shotgun (WGS) entry which is preliminary data.</text>
</comment>
<dbReference type="Pfam" id="PF22061">
    <property type="entry name" value="CSN7_HB_subdom"/>
    <property type="match status" value="1"/>
</dbReference>
<keyword evidence="2" id="KW-0736">Signalosome</keyword>
<accession>A0A2C5WZW7</accession>
<feature type="region of interest" description="Disordered" evidence="3">
    <location>
        <begin position="245"/>
        <end position="288"/>
    </location>
</feature>
<dbReference type="SMART" id="SM00088">
    <property type="entry name" value="PINT"/>
    <property type="match status" value="1"/>
</dbReference>
<dbReference type="InterPro" id="IPR000717">
    <property type="entry name" value="PCI_dom"/>
</dbReference>
<dbReference type="OrthoDB" id="10265275at2759"/>
<keyword evidence="6" id="KW-1185">Reference proteome</keyword>
<evidence type="ECO:0000313" key="5">
    <source>
        <dbReference type="EMBL" id="PHH51191.1"/>
    </source>
</evidence>
<gene>
    <name evidence="5" type="primary">csnG</name>
    <name evidence="5" type="ORF">CFIMG_004218RA</name>
</gene>
<evidence type="ECO:0000259" key="4">
    <source>
        <dbReference type="PROSITE" id="PS50250"/>
    </source>
</evidence>
<proteinExistence type="inferred from homology"/>
<sequence length="288" mass="32167">MSQTQALMSLEPYIALAKSANSPSAAVGLVTRATSDPHTFVFAELLQTNPIKNLATSEKAAYHALLKLFSYGTYQDYLADRANLPDLNDAQRLKLRQLSLLTLAQDQNNLTYAKLMAALELETTLDLESIVISAVYAGLWDAVLNPQRQVVEVNSVSPLRDLAPGIIPPILDVLQQWCDRCATTLGDIDAQIAEINMMAAKRQEYEEYREATKDHVKVYTQAYVQAQTSKMDQDELVMGRELPHHLGSSATSNIRIRQAKRAQAASDDMDLDTNDEEEQKKRTSRRKL</sequence>
<reference evidence="5 6" key="1">
    <citation type="journal article" date="2013" name="Fungal Biol.">
        <title>Analysis of microsatellite markers in the genome of the plant pathogen Ceratocystis fimbriata.</title>
        <authorList>
            <person name="Simpson M.C."/>
            <person name="Wilken P.M."/>
            <person name="Coetzee M.P."/>
            <person name="Wingfield M.J."/>
            <person name="Wingfield B.D."/>
        </authorList>
    </citation>
    <scope>NUCLEOTIDE SEQUENCE [LARGE SCALE GENOMIC DNA]</scope>
    <source>
        <strain evidence="5 6">CBS 114723</strain>
    </source>
</reference>
<dbReference type="Proteomes" id="UP000222788">
    <property type="component" value="Unassembled WGS sequence"/>
</dbReference>
<evidence type="ECO:0000256" key="1">
    <source>
        <dbReference type="ARBA" id="ARBA00008482"/>
    </source>
</evidence>
<dbReference type="Pfam" id="PF01399">
    <property type="entry name" value="PCI"/>
    <property type="match status" value="1"/>
</dbReference>
<protein>
    <submittedName>
        <fullName evidence="5">COP9 signalosome complex subunit 7</fullName>
    </submittedName>
</protein>
<dbReference type="GO" id="GO:0008180">
    <property type="term" value="C:COP9 signalosome"/>
    <property type="evidence" value="ECO:0007669"/>
    <property type="project" value="UniProtKB-KW"/>
</dbReference>
<evidence type="ECO:0000256" key="2">
    <source>
        <dbReference type="ARBA" id="ARBA00022790"/>
    </source>
</evidence>
<comment type="similarity">
    <text evidence="1">Belongs to the CSN7/EIF3M family. CSN7 subfamily.</text>
</comment>
<feature type="domain" description="PCI" evidence="4">
    <location>
        <begin position="1"/>
        <end position="158"/>
    </location>
</feature>